<dbReference type="Gene3D" id="3.40.50.720">
    <property type="entry name" value="NAD(P)-binding Rossmann-like Domain"/>
    <property type="match status" value="1"/>
</dbReference>
<organism evidence="2 3">
    <name type="scientific">Saccharopolyspora hordei</name>
    <dbReference type="NCBI Taxonomy" id="1838"/>
    <lineage>
        <taxon>Bacteria</taxon>
        <taxon>Bacillati</taxon>
        <taxon>Actinomycetota</taxon>
        <taxon>Actinomycetes</taxon>
        <taxon>Pseudonocardiales</taxon>
        <taxon>Pseudonocardiaceae</taxon>
        <taxon>Saccharopolyspora</taxon>
    </lineage>
</organism>
<dbReference type="InterPro" id="IPR013154">
    <property type="entry name" value="ADH-like_N"/>
</dbReference>
<dbReference type="RefSeq" id="WP_179723246.1">
    <property type="nucleotide sequence ID" value="NZ_BAABFH010000001.1"/>
</dbReference>
<dbReference type="AlphaFoldDB" id="A0A853AML4"/>
<dbReference type="InterPro" id="IPR036291">
    <property type="entry name" value="NAD(P)-bd_dom_sf"/>
</dbReference>
<dbReference type="Gene3D" id="3.90.180.10">
    <property type="entry name" value="Medium-chain alcohol dehydrogenases, catalytic domain"/>
    <property type="match status" value="1"/>
</dbReference>
<gene>
    <name evidence="2" type="ORF">HNR68_003958</name>
</gene>
<sequence>MDDRTMQAVLYDRYGGPDVLYVGRVPRPEPGPGEVLVRVRAVSVNGGELAVRSGRLRLLSGRGFPKRVGLDFTGEVAALGTGVTDLVAGERVWGVVGRSSGLGSAAEYVAVPAQRVGRVPDGLDLVEAAALPVATTAITALRDKTRLRPGERLLVRGAAGGVGNAAVQLGRSRGAEVTALARAANHDFVRGLGAHEVFDHRTTRPADLGRFDVVVDTAGTDLLAFRRLLRPGGRMTTIAFDLARPVSSLASIAASTVHGRGRVRFFSGNPTRADLDDLARHVVEGRLAPAVDTVFPLEEAAAAHRALEHGGVQGKHVIRVA</sequence>
<dbReference type="InterPro" id="IPR052733">
    <property type="entry name" value="Chloroplast_QOR"/>
</dbReference>
<protein>
    <submittedName>
        <fullName evidence="2">NADPH:quinone reductase-like Zn-dependent oxidoreductase</fullName>
    </submittedName>
</protein>
<keyword evidence="3" id="KW-1185">Reference proteome</keyword>
<dbReference type="PROSITE" id="PS01162">
    <property type="entry name" value="QOR_ZETA_CRYSTAL"/>
    <property type="match status" value="1"/>
</dbReference>
<dbReference type="InterPro" id="IPR020843">
    <property type="entry name" value="ER"/>
</dbReference>
<dbReference type="SUPFAM" id="SSF51735">
    <property type="entry name" value="NAD(P)-binding Rossmann-fold domains"/>
    <property type="match status" value="1"/>
</dbReference>
<dbReference type="PANTHER" id="PTHR44013:SF1">
    <property type="entry name" value="ZINC-TYPE ALCOHOL DEHYDROGENASE-LIKE PROTEIN C16A3.02C"/>
    <property type="match status" value="1"/>
</dbReference>
<dbReference type="Pfam" id="PF08240">
    <property type="entry name" value="ADH_N"/>
    <property type="match status" value="1"/>
</dbReference>
<dbReference type="PANTHER" id="PTHR44013">
    <property type="entry name" value="ZINC-TYPE ALCOHOL DEHYDROGENASE-LIKE PROTEIN C16A3.02C"/>
    <property type="match status" value="1"/>
</dbReference>
<dbReference type="EMBL" id="JACCFJ010000001">
    <property type="protein sequence ID" value="NYI85328.1"/>
    <property type="molecule type" value="Genomic_DNA"/>
</dbReference>
<dbReference type="Proteomes" id="UP000587002">
    <property type="component" value="Unassembled WGS sequence"/>
</dbReference>
<reference evidence="2 3" key="1">
    <citation type="submission" date="2020-07" db="EMBL/GenBank/DDBJ databases">
        <title>Sequencing the genomes of 1000 actinobacteria strains.</title>
        <authorList>
            <person name="Klenk H.-P."/>
        </authorList>
    </citation>
    <scope>NUCLEOTIDE SEQUENCE [LARGE SCALE GENOMIC DNA]</scope>
    <source>
        <strain evidence="2 3">DSM 44065</strain>
    </source>
</reference>
<accession>A0A853AML4</accession>
<evidence type="ECO:0000259" key="1">
    <source>
        <dbReference type="SMART" id="SM00829"/>
    </source>
</evidence>
<dbReference type="Pfam" id="PF13602">
    <property type="entry name" value="ADH_zinc_N_2"/>
    <property type="match status" value="1"/>
</dbReference>
<proteinExistence type="predicted"/>
<evidence type="ECO:0000313" key="2">
    <source>
        <dbReference type="EMBL" id="NYI85328.1"/>
    </source>
</evidence>
<dbReference type="InterPro" id="IPR011032">
    <property type="entry name" value="GroES-like_sf"/>
</dbReference>
<feature type="domain" description="Enoyl reductase (ER)" evidence="1">
    <location>
        <begin position="15"/>
        <end position="318"/>
    </location>
</feature>
<dbReference type="CDD" id="cd08267">
    <property type="entry name" value="MDR1"/>
    <property type="match status" value="1"/>
</dbReference>
<dbReference type="SMART" id="SM00829">
    <property type="entry name" value="PKS_ER"/>
    <property type="match status" value="1"/>
</dbReference>
<name>A0A853AML4_9PSEU</name>
<dbReference type="GO" id="GO:0016491">
    <property type="term" value="F:oxidoreductase activity"/>
    <property type="evidence" value="ECO:0007669"/>
    <property type="project" value="InterPro"/>
</dbReference>
<evidence type="ECO:0000313" key="3">
    <source>
        <dbReference type="Proteomes" id="UP000587002"/>
    </source>
</evidence>
<comment type="caution">
    <text evidence="2">The sequence shown here is derived from an EMBL/GenBank/DDBJ whole genome shotgun (WGS) entry which is preliminary data.</text>
</comment>
<dbReference type="SUPFAM" id="SSF50129">
    <property type="entry name" value="GroES-like"/>
    <property type="match status" value="1"/>
</dbReference>
<dbReference type="GO" id="GO:0008270">
    <property type="term" value="F:zinc ion binding"/>
    <property type="evidence" value="ECO:0007669"/>
    <property type="project" value="InterPro"/>
</dbReference>
<dbReference type="InterPro" id="IPR002364">
    <property type="entry name" value="Quin_OxRdtase/zeta-crystal_CS"/>
</dbReference>